<keyword evidence="4" id="KW-0810">Translation regulation</keyword>
<gene>
    <name evidence="10" type="primary">rplA</name>
    <name evidence="10" type="ORF">ACD_49C00051G0002</name>
</gene>
<dbReference type="GO" id="GO:0006417">
    <property type="term" value="P:regulation of translation"/>
    <property type="evidence" value="ECO:0007669"/>
    <property type="project" value="UniProtKB-KW"/>
</dbReference>
<dbReference type="InterPro" id="IPR005878">
    <property type="entry name" value="Ribosom_uL1_bac-type"/>
</dbReference>
<evidence type="ECO:0000256" key="3">
    <source>
        <dbReference type="ARBA" id="ARBA00022730"/>
    </source>
</evidence>
<protein>
    <recommendedName>
        <fullName evidence="8">Large ribosomal subunit protein uL1</fullName>
    </recommendedName>
    <alternativeName>
        <fullName evidence="9">50S ribosomal protein L1</fullName>
    </alternativeName>
</protein>
<comment type="similarity">
    <text evidence="1">Belongs to the universal ribosomal protein uL1 family.</text>
</comment>
<dbReference type="Gene3D" id="3.40.50.790">
    <property type="match status" value="1"/>
</dbReference>
<dbReference type="FunFam" id="3.40.50.790:FF:000001">
    <property type="entry name" value="50S ribosomal protein L1"/>
    <property type="match status" value="1"/>
</dbReference>
<evidence type="ECO:0000313" key="10">
    <source>
        <dbReference type="EMBL" id="EKD66303.1"/>
    </source>
</evidence>
<evidence type="ECO:0000256" key="7">
    <source>
        <dbReference type="ARBA" id="ARBA00023274"/>
    </source>
</evidence>
<dbReference type="Gene3D" id="3.30.190.20">
    <property type="match status" value="2"/>
</dbReference>
<dbReference type="SUPFAM" id="SSF56808">
    <property type="entry name" value="Ribosomal protein L1"/>
    <property type="match status" value="1"/>
</dbReference>
<dbReference type="GO" id="GO:0003735">
    <property type="term" value="F:structural constituent of ribosome"/>
    <property type="evidence" value="ECO:0007669"/>
    <property type="project" value="InterPro"/>
</dbReference>
<dbReference type="GO" id="GO:0019843">
    <property type="term" value="F:rRNA binding"/>
    <property type="evidence" value="ECO:0007669"/>
    <property type="project" value="UniProtKB-KW"/>
</dbReference>
<dbReference type="EMBL" id="AMFJ01021637">
    <property type="protein sequence ID" value="EKD66303.1"/>
    <property type="molecule type" value="Genomic_DNA"/>
</dbReference>
<dbReference type="Pfam" id="PF00687">
    <property type="entry name" value="Ribosomal_L1"/>
    <property type="match status" value="1"/>
</dbReference>
<dbReference type="PANTHER" id="PTHR36427">
    <property type="entry name" value="54S RIBOSOMAL PROTEIN L1, MITOCHONDRIAL"/>
    <property type="match status" value="1"/>
</dbReference>
<evidence type="ECO:0000256" key="8">
    <source>
        <dbReference type="ARBA" id="ARBA00035241"/>
    </source>
</evidence>
<dbReference type="GO" id="GO:0015934">
    <property type="term" value="C:large ribosomal subunit"/>
    <property type="evidence" value="ECO:0007669"/>
    <property type="project" value="InterPro"/>
</dbReference>
<evidence type="ECO:0000256" key="9">
    <source>
        <dbReference type="ARBA" id="ARBA00035452"/>
    </source>
</evidence>
<comment type="caution">
    <text evidence="10">The sequence shown here is derived from an EMBL/GenBank/DDBJ whole genome shotgun (WGS) entry which is preliminary data.</text>
</comment>
<evidence type="ECO:0000256" key="2">
    <source>
        <dbReference type="ARBA" id="ARBA00022491"/>
    </source>
</evidence>
<dbReference type="InterPro" id="IPR028364">
    <property type="entry name" value="Ribosomal_uL1/biogenesis"/>
</dbReference>
<name>K2BBY3_9BACT</name>
<dbReference type="PANTHER" id="PTHR36427:SF3">
    <property type="entry name" value="LARGE RIBOSOMAL SUBUNIT PROTEIN UL1M"/>
    <property type="match status" value="1"/>
</dbReference>
<dbReference type="CDD" id="cd00403">
    <property type="entry name" value="Ribosomal_L1"/>
    <property type="match status" value="1"/>
</dbReference>
<dbReference type="InterPro" id="IPR023674">
    <property type="entry name" value="Ribosomal_uL1-like"/>
</dbReference>
<keyword evidence="5" id="KW-0694">RNA-binding</keyword>
<dbReference type="AlphaFoldDB" id="K2BBY3"/>
<evidence type="ECO:0000256" key="5">
    <source>
        <dbReference type="ARBA" id="ARBA00022884"/>
    </source>
</evidence>
<sequence>MQKRGKKYRQAITLIEKDKAYSIDEAVELLERTNTVKFDPTVEIHFNLGIDPKYSDQMIRSTVTLPNGSGKSVRIWAFDDSGNEKSLIAAGASVAGWEDLLDIVASGKIEFDVAIATPAMMRKMWKVAKVLWPKGLMPNPKAGTVWDDLLAIIKELIAWKFEFKNDKQGNVHSIIWKLSFWSDKLKENLVHFIKTLKDVKPTWIKWNFVNSVYVCNAMWPGIKLDVK</sequence>
<dbReference type="NCBIfam" id="TIGR01169">
    <property type="entry name" value="rplA_bact"/>
    <property type="match status" value="1"/>
</dbReference>
<dbReference type="InterPro" id="IPR002143">
    <property type="entry name" value="Ribosomal_uL1"/>
</dbReference>
<keyword evidence="2" id="KW-0678">Repressor</keyword>
<keyword evidence="6 10" id="KW-0689">Ribosomal protein</keyword>
<accession>K2BBY3</accession>
<dbReference type="GO" id="GO:0006412">
    <property type="term" value="P:translation"/>
    <property type="evidence" value="ECO:0007669"/>
    <property type="project" value="InterPro"/>
</dbReference>
<keyword evidence="3" id="KW-0699">rRNA-binding</keyword>
<evidence type="ECO:0000256" key="6">
    <source>
        <dbReference type="ARBA" id="ARBA00022980"/>
    </source>
</evidence>
<dbReference type="PIRSF" id="PIRSF002155">
    <property type="entry name" value="Ribosomal_L1"/>
    <property type="match status" value="1"/>
</dbReference>
<proteinExistence type="inferred from homology"/>
<reference evidence="10" key="1">
    <citation type="journal article" date="2012" name="Science">
        <title>Fermentation, hydrogen, and sulfur metabolism in multiple uncultivated bacterial phyla.</title>
        <authorList>
            <person name="Wrighton K.C."/>
            <person name="Thomas B.C."/>
            <person name="Sharon I."/>
            <person name="Miller C.S."/>
            <person name="Castelle C.J."/>
            <person name="VerBerkmoes N.C."/>
            <person name="Wilkins M.J."/>
            <person name="Hettich R.L."/>
            <person name="Lipton M.S."/>
            <person name="Williams K.H."/>
            <person name="Long P.E."/>
            <person name="Banfield J.F."/>
        </authorList>
    </citation>
    <scope>NUCLEOTIDE SEQUENCE [LARGE SCALE GENOMIC DNA]</scope>
</reference>
<dbReference type="InterPro" id="IPR016095">
    <property type="entry name" value="Ribosomal_uL1_3-a/b-sand"/>
</dbReference>
<keyword evidence="7" id="KW-0687">Ribonucleoprotein</keyword>
<organism evidence="10">
    <name type="scientific">uncultured bacterium</name>
    <name type="common">gcode 4</name>
    <dbReference type="NCBI Taxonomy" id="1234023"/>
    <lineage>
        <taxon>Bacteria</taxon>
        <taxon>environmental samples</taxon>
    </lineage>
</organism>
<evidence type="ECO:0000256" key="4">
    <source>
        <dbReference type="ARBA" id="ARBA00022845"/>
    </source>
</evidence>
<evidence type="ECO:0000256" key="1">
    <source>
        <dbReference type="ARBA" id="ARBA00010531"/>
    </source>
</evidence>